<dbReference type="AlphaFoldDB" id="A0A3S4BQV2"/>
<evidence type="ECO:0000256" key="2">
    <source>
        <dbReference type="ARBA" id="ARBA00007520"/>
    </source>
</evidence>
<evidence type="ECO:0000256" key="3">
    <source>
        <dbReference type="ARBA" id="ARBA00022692"/>
    </source>
</evidence>
<accession>A0A3S4BQV2</accession>
<organism evidence="7 8">
    <name type="scientific">Thermothielavioides terrestris</name>
    <dbReference type="NCBI Taxonomy" id="2587410"/>
    <lineage>
        <taxon>Eukaryota</taxon>
        <taxon>Fungi</taxon>
        <taxon>Dikarya</taxon>
        <taxon>Ascomycota</taxon>
        <taxon>Pezizomycotina</taxon>
        <taxon>Sordariomycetes</taxon>
        <taxon>Sordariomycetidae</taxon>
        <taxon>Sordariales</taxon>
        <taxon>Chaetomiaceae</taxon>
        <taxon>Thermothielavioides</taxon>
    </lineage>
</organism>
<dbReference type="InterPro" id="IPR036259">
    <property type="entry name" value="MFS_trans_sf"/>
</dbReference>
<keyword evidence="3 6" id="KW-0812">Transmembrane</keyword>
<comment type="subcellular location">
    <subcellularLocation>
        <location evidence="1">Membrane</location>
        <topology evidence="1">Multi-pass membrane protein</topology>
    </subcellularLocation>
</comment>
<dbReference type="Gene3D" id="1.20.1250.20">
    <property type="entry name" value="MFS general substrate transporter like domains"/>
    <property type="match status" value="1"/>
</dbReference>
<gene>
    <name evidence="7" type="ORF">TT172_LOCUS9146</name>
</gene>
<proteinExistence type="inferred from homology"/>
<dbReference type="GO" id="GO:0022857">
    <property type="term" value="F:transmembrane transporter activity"/>
    <property type="evidence" value="ECO:0007669"/>
    <property type="project" value="TreeGrafter"/>
</dbReference>
<evidence type="ECO:0000313" key="7">
    <source>
        <dbReference type="EMBL" id="SPQ26727.1"/>
    </source>
</evidence>
<sequence length="285" mass="29677">MKVKATWSSALTQSFLLTIVYCASFFLPICFQAVRGRSPMMSGVFLLPSIGTQLLTALVGGSLVQSTGYVMPYVMLSGAIGAISNGLFSTFSPTTSTGKLVGYQILNGVRRGLGMQMPLIAVQASLKPEDVAIGISIVVFAQSLGTSIMLAVSGAIFQTSLESELPKQAPFADAAAIIAAGATHFRDVVSDRDLPGVLAAHSIAIDRAFYLAAGVSGLVVFTSLFLGWVDVREKGVAGRADGVGGGDVGLELQSLRKYGDTGLLPNGLCNAVAVAMAEAARRWYS</sequence>
<feature type="transmembrane region" description="Helical" evidence="6">
    <location>
        <begin position="208"/>
        <end position="229"/>
    </location>
</feature>
<comment type="similarity">
    <text evidence="2">Belongs to the major facilitator superfamily. TCR/Tet family.</text>
</comment>
<dbReference type="GO" id="GO:0005886">
    <property type="term" value="C:plasma membrane"/>
    <property type="evidence" value="ECO:0007669"/>
    <property type="project" value="TreeGrafter"/>
</dbReference>
<keyword evidence="5 6" id="KW-0472">Membrane</keyword>
<evidence type="ECO:0000313" key="8">
    <source>
        <dbReference type="Proteomes" id="UP000289323"/>
    </source>
</evidence>
<feature type="transmembrane region" description="Helical" evidence="6">
    <location>
        <begin position="131"/>
        <end position="157"/>
    </location>
</feature>
<feature type="transmembrane region" description="Helical" evidence="6">
    <location>
        <begin position="43"/>
        <end position="64"/>
    </location>
</feature>
<dbReference type="Proteomes" id="UP000289323">
    <property type="component" value="Unassembled WGS sequence"/>
</dbReference>
<feature type="transmembrane region" description="Helical" evidence="6">
    <location>
        <begin position="12"/>
        <end position="31"/>
    </location>
</feature>
<feature type="transmembrane region" description="Helical" evidence="6">
    <location>
        <begin position="70"/>
        <end position="91"/>
    </location>
</feature>
<dbReference type="PANTHER" id="PTHR23501">
    <property type="entry name" value="MAJOR FACILITATOR SUPERFAMILY"/>
    <property type="match status" value="1"/>
</dbReference>
<name>A0A3S4BQV2_9PEZI</name>
<dbReference type="EMBL" id="OUUZ01000018">
    <property type="protein sequence ID" value="SPQ26727.1"/>
    <property type="molecule type" value="Genomic_DNA"/>
</dbReference>
<keyword evidence="4 6" id="KW-1133">Transmembrane helix</keyword>
<evidence type="ECO:0000256" key="4">
    <source>
        <dbReference type="ARBA" id="ARBA00022989"/>
    </source>
</evidence>
<dbReference type="PANTHER" id="PTHR23501:SF193">
    <property type="entry name" value="MULTIDRUG TRANSPORTER, PUTATIVE (AFU_ORTHOLOGUE AFUA_8G00940)-RELATED"/>
    <property type="match status" value="1"/>
</dbReference>
<evidence type="ECO:0000256" key="6">
    <source>
        <dbReference type="SAM" id="Phobius"/>
    </source>
</evidence>
<protein>
    <submittedName>
        <fullName evidence="7">43a0436e-4bd1-4751-a7e5-e491640f6378</fullName>
    </submittedName>
</protein>
<evidence type="ECO:0000256" key="5">
    <source>
        <dbReference type="ARBA" id="ARBA00023136"/>
    </source>
</evidence>
<reference evidence="7 8" key="1">
    <citation type="submission" date="2018-04" db="EMBL/GenBank/DDBJ databases">
        <authorList>
            <person name="Huttner S."/>
            <person name="Dainat J."/>
        </authorList>
    </citation>
    <scope>NUCLEOTIDE SEQUENCE [LARGE SCALE GENOMIC DNA]</scope>
</reference>
<dbReference type="SUPFAM" id="SSF103473">
    <property type="entry name" value="MFS general substrate transporter"/>
    <property type="match status" value="1"/>
</dbReference>
<evidence type="ECO:0000256" key="1">
    <source>
        <dbReference type="ARBA" id="ARBA00004141"/>
    </source>
</evidence>